<dbReference type="PANTHER" id="PTHR43157">
    <property type="entry name" value="PHOSPHATIDYLINOSITOL-GLYCAN BIOSYNTHESIS CLASS F PROTEIN-RELATED"/>
    <property type="match status" value="1"/>
</dbReference>
<accession>A0ABQ2EPX6</accession>
<sequence length="306" mass="32665">MTEWTERDMPDQSGRVAVVTGANSGLGLVTATELARGGAHVVMAVRDSAAGERAAKDIRRTSPDAEIHVRQLDLASLRSVRAFAKGMNDDFPAIDLLVNNAGVLHLGPARTTDDGFETHFGVNMLGHFALTGLLLGALGRAEGARVVSISSTAHRGARLDLDDLMSRKNFGPRRAYARSKLACTVYGLELHRRLETAGSPVLSVVAHPGICRTNLSPRAFEDQWAISRAVDRATQRAFAPVQEGARSQLHAATAPGVRGGQFYGPSGFKELRGPVAPTEPDPRAADPECGKRLWAAAEELTGISYP</sequence>
<dbReference type="EMBL" id="BMMV01000025">
    <property type="protein sequence ID" value="GGK20755.1"/>
    <property type="molecule type" value="Genomic_DNA"/>
</dbReference>
<evidence type="ECO:0000313" key="3">
    <source>
        <dbReference type="Proteomes" id="UP000660265"/>
    </source>
</evidence>
<name>A0ABQ2EPX6_9ACTN</name>
<evidence type="ECO:0000313" key="2">
    <source>
        <dbReference type="EMBL" id="GGK20755.1"/>
    </source>
</evidence>
<proteinExistence type="predicted"/>
<evidence type="ECO:0000256" key="1">
    <source>
        <dbReference type="ARBA" id="ARBA00023002"/>
    </source>
</evidence>
<keyword evidence="3" id="KW-1185">Reference proteome</keyword>
<dbReference type="Gene3D" id="3.40.50.720">
    <property type="entry name" value="NAD(P)-binding Rossmann-like Domain"/>
    <property type="match status" value="1"/>
</dbReference>
<reference evidence="3" key="1">
    <citation type="journal article" date="2019" name="Int. J. Syst. Evol. Microbiol.">
        <title>The Global Catalogue of Microorganisms (GCM) 10K type strain sequencing project: providing services to taxonomists for standard genome sequencing and annotation.</title>
        <authorList>
            <consortium name="The Broad Institute Genomics Platform"/>
            <consortium name="The Broad Institute Genome Sequencing Center for Infectious Disease"/>
            <person name="Wu L."/>
            <person name="Ma J."/>
        </authorList>
    </citation>
    <scope>NUCLEOTIDE SEQUENCE [LARGE SCALE GENOMIC DNA]</scope>
    <source>
        <strain evidence="3">CGMCC 4.7275</strain>
    </source>
</reference>
<dbReference type="InterPro" id="IPR036291">
    <property type="entry name" value="NAD(P)-bd_dom_sf"/>
</dbReference>
<gene>
    <name evidence="2" type="ORF">GCM10011583_60840</name>
</gene>
<dbReference type="RefSeq" id="WP_189110784.1">
    <property type="nucleotide sequence ID" value="NZ_BMMV01000025.1"/>
</dbReference>
<comment type="caution">
    <text evidence="2">The sequence shown here is derived from an EMBL/GenBank/DDBJ whole genome shotgun (WGS) entry which is preliminary data.</text>
</comment>
<dbReference type="PRINTS" id="PR00081">
    <property type="entry name" value="GDHRDH"/>
</dbReference>
<dbReference type="Pfam" id="PF00106">
    <property type="entry name" value="adh_short"/>
    <property type="match status" value="1"/>
</dbReference>
<organism evidence="2 3">
    <name type="scientific">Streptomyces camponoticapitis</name>
    <dbReference type="NCBI Taxonomy" id="1616125"/>
    <lineage>
        <taxon>Bacteria</taxon>
        <taxon>Bacillati</taxon>
        <taxon>Actinomycetota</taxon>
        <taxon>Actinomycetes</taxon>
        <taxon>Kitasatosporales</taxon>
        <taxon>Streptomycetaceae</taxon>
        <taxon>Streptomyces</taxon>
    </lineage>
</organism>
<dbReference type="Proteomes" id="UP000660265">
    <property type="component" value="Unassembled WGS sequence"/>
</dbReference>
<dbReference type="NCBIfam" id="NF004846">
    <property type="entry name" value="PRK06197.1"/>
    <property type="match status" value="1"/>
</dbReference>
<dbReference type="InterPro" id="IPR002347">
    <property type="entry name" value="SDR_fam"/>
</dbReference>
<dbReference type="PANTHER" id="PTHR43157:SF31">
    <property type="entry name" value="PHOSPHATIDYLINOSITOL-GLYCAN BIOSYNTHESIS CLASS F PROTEIN"/>
    <property type="match status" value="1"/>
</dbReference>
<keyword evidence="1" id="KW-0560">Oxidoreductase</keyword>
<protein>
    <submittedName>
        <fullName evidence="2">Short-chain dehydrogenase</fullName>
    </submittedName>
</protein>
<dbReference type="SUPFAM" id="SSF51735">
    <property type="entry name" value="NAD(P)-binding Rossmann-fold domains"/>
    <property type="match status" value="1"/>
</dbReference>
<dbReference type="NCBIfam" id="NF004513">
    <property type="entry name" value="PRK05854.1"/>
    <property type="match status" value="1"/>
</dbReference>